<dbReference type="EMBL" id="JANJYI010000007">
    <property type="protein sequence ID" value="KAK2642729.1"/>
    <property type="molecule type" value="Genomic_DNA"/>
</dbReference>
<proteinExistence type="predicted"/>
<protein>
    <submittedName>
        <fullName evidence="1">Uncharacterized protein</fullName>
    </submittedName>
</protein>
<organism evidence="1 2">
    <name type="scientific">Dipteronia dyeriana</name>
    <dbReference type="NCBI Taxonomy" id="168575"/>
    <lineage>
        <taxon>Eukaryota</taxon>
        <taxon>Viridiplantae</taxon>
        <taxon>Streptophyta</taxon>
        <taxon>Embryophyta</taxon>
        <taxon>Tracheophyta</taxon>
        <taxon>Spermatophyta</taxon>
        <taxon>Magnoliopsida</taxon>
        <taxon>eudicotyledons</taxon>
        <taxon>Gunneridae</taxon>
        <taxon>Pentapetalae</taxon>
        <taxon>rosids</taxon>
        <taxon>malvids</taxon>
        <taxon>Sapindales</taxon>
        <taxon>Sapindaceae</taxon>
        <taxon>Hippocastanoideae</taxon>
        <taxon>Acereae</taxon>
        <taxon>Dipteronia</taxon>
    </lineage>
</organism>
<evidence type="ECO:0000313" key="2">
    <source>
        <dbReference type="Proteomes" id="UP001280121"/>
    </source>
</evidence>
<gene>
    <name evidence="1" type="ORF">Ddye_024492</name>
</gene>
<reference evidence="1" key="1">
    <citation type="journal article" date="2023" name="Plant J.">
        <title>Genome sequences and population genomics provide insights into the demographic history, inbreeding, and mutation load of two 'living fossil' tree species of Dipteronia.</title>
        <authorList>
            <person name="Feng Y."/>
            <person name="Comes H.P."/>
            <person name="Chen J."/>
            <person name="Zhu S."/>
            <person name="Lu R."/>
            <person name="Zhang X."/>
            <person name="Li P."/>
            <person name="Qiu J."/>
            <person name="Olsen K.M."/>
            <person name="Qiu Y."/>
        </authorList>
    </citation>
    <scope>NUCLEOTIDE SEQUENCE</scope>
    <source>
        <strain evidence="1">KIB01</strain>
    </source>
</reference>
<name>A0AAD9TUY1_9ROSI</name>
<dbReference type="Proteomes" id="UP001280121">
    <property type="component" value="Unassembled WGS sequence"/>
</dbReference>
<comment type="caution">
    <text evidence="1">The sequence shown here is derived from an EMBL/GenBank/DDBJ whole genome shotgun (WGS) entry which is preliminary data.</text>
</comment>
<dbReference type="AlphaFoldDB" id="A0AAD9TUY1"/>
<accession>A0AAD9TUY1</accession>
<keyword evidence="2" id="KW-1185">Reference proteome</keyword>
<sequence length="72" mass="8309">MKWDWKRRSLRKWITDFEDSTQDRVAVLGKDSNGGVEYNRSVEQAGGARGEILFTAWITSVDDTLYYFSSVV</sequence>
<evidence type="ECO:0000313" key="1">
    <source>
        <dbReference type="EMBL" id="KAK2642729.1"/>
    </source>
</evidence>